<evidence type="ECO:0000313" key="3">
    <source>
        <dbReference type="EMBL" id="KPL52918.1"/>
    </source>
</evidence>
<protein>
    <recommendedName>
        <fullName evidence="2">Guanylate cyclase domain-containing protein</fullName>
    </recommendedName>
</protein>
<proteinExistence type="predicted"/>
<sequence length="700" mass="70883">MRIGPRGRAATAGLAAGIAVLVSWSVWPQAVEDGLSTPAIDALYTAFPGPVTPGVVVVDIDRASFGRLGPWPWPRDRLAALVERIAEAAPRALAIDILLSEPDRRSPAALARALGAATGRDDLARLAEGLPDPDASLAAAIARVPTVLGLVAAAEPGGATAGPPIVIARQAAVGSVWTEPGVEGPLAVLAAGAAGIGVLSLTGDEADGVVRGVPLLAVFGGRAYAGLAAEAARVAEGARSHLVAGSPAQMAIGSRRVPVSARGTMALRPTDRTGQAATTISAADLFDPDPAPARARLAGAIVFLGSSAPELGGLRPTPADPLTPSVRIQADAAGQILSGRIPVRAAAAVAWERAAALLAAVLAVILALVTGPWFGAAAMIAAAAAWAAGAATATLQFDQIVDPVTPPAVALIAFAATSLAAFAETRRREGALRRRFEQHLAPDLVRRIVENPDLVRVEGELRPVTALFTDVEGFTSLTERAAPRALVALLDRYFEGMTQTVVAHGGLVDKIVGDAVHALFNVPVDQPDHAARAVDCAEALAAFAARFAREPDAAALQFGRTRIGLETGPAIVGDVGGGRKLDFTAHGTVVNSAARLEAANKTFGSTICVGPALVAALPARSWRPLGRITLRGLSAPTLVSEPWPDGTPAGLIAGYAAAFARVEDDPAGAAAAFAVLAADHPGDAVLAGWAARLGAGGSTG</sequence>
<feature type="transmembrane region" description="Helical" evidence="1">
    <location>
        <begin position="376"/>
        <end position="395"/>
    </location>
</feature>
<accession>A0A0P6VQW0</accession>
<dbReference type="Gene3D" id="3.30.70.1230">
    <property type="entry name" value="Nucleotide cyclase"/>
    <property type="match status" value="1"/>
</dbReference>
<name>A0A0P6VQW0_9HYPH</name>
<dbReference type="PANTHER" id="PTHR43081:SF20">
    <property type="entry name" value="TWO-COMPONENT RESPONSE REGULATOR"/>
    <property type="match status" value="1"/>
</dbReference>
<keyword evidence="4" id="KW-1185">Reference proteome</keyword>
<dbReference type="PANTHER" id="PTHR43081">
    <property type="entry name" value="ADENYLATE CYCLASE, TERMINAL-DIFFERENTIATION SPECIFIC-RELATED"/>
    <property type="match status" value="1"/>
</dbReference>
<dbReference type="SUPFAM" id="SSF55073">
    <property type="entry name" value="Nucleotide cyclase"/>
    <property type="match status" value="1"/>
</dbReference>
<dbReference type="InterPro" id="IPR050697">
    <property type="entry name" value="Adenylyl/Guanylyl_Cyclase_3/4"/>
</dbReference>
<feature type="domain" description="Guanylate cyclase" evidence="2">
    <location>
        <begin position="465"/>
        <end position="597"/>
    </location>
</feature>
<keyword evidence="1" id="KW-0812">Transmembrane</keyword>
<dbReference type="RefSeq" id="WP_054359081.1">
    <property type="nucleotide sequence ID" value="NZ_LJYW01000001.1"/>
</dbReference>
<keyword evidence="1" id="KW-1133">Transmembrane helix</keyword>
<gene>
    <name evidence="3" type="ORF">ABB55_12405</name>
</gene>
<evidence type="ECO:0000256" key="1">
    <source>
        <dbReference type="SAM" id="Phobius"/>
    </source>
</evidence>
<dbReference type="Pfam" id="PF05226">
    <property type="entry name" value="CHASE2"/>
    <property type="match status" value="1"/>
</dbReference>
<dbReference type="Proteomes" id="UP000048984">
    <property type="component" value="Unassembled WGS sequence"/>
</dbReference>
<dbReference type="Pfam" id="PF00211">
    <property type="entry name" value="Guanylate_cyc"/>
    <property type="match status" value="1"/>
</dbReference>
<dbReference type="GO" id="GO:0006171">
    <property type="term" value="P:cAMP biosynthetic process"/>
    <property type="evidence" value="ECO:0007669"/>
    <property type="project" value="TreeGrafter"/>
</dbReference>
<dbReference type="SMART" id="SM00044">
    <property type="entry name" value="CYCc"/>
    <property type="match status" value="1"/>
</dbReference>
<organism evidence="3 4">
    <name type="scientific">Prosthecodimorpha hirschii</name>
    <dbReference type="NCBI Taxonomy" id="665126"/>
    <lineage>
        <taxon>Bacteria</taxon>
        <taxon>Pseudomonadati</taxon>
        <taxon>Pseudomonadota</taxon>
        <taxon>Alphaproteobacteria</taxon>
        <taxon>Hyphomicrobiales</taxon>
        <taxon>Ancalomicrobiaceae</taxon>
        <taxon>Prosthecodimorpha</taxon>
    </lineage>
</organism>
<dbReference type="GO" id="GO:0035556">
    <property type="term" value="P:intracellular signal transduction"/>
    <property type="evidence" value="ECO:0007669"/>
    <property type="project" value="InterPro"/>
</dbReference>
<evidence type="ECO:0000313" key="4">
    <source>
        <dbReference type="Proteomes" id="UP000048984"/>
    </source>
</evidence>
<dbReference type="InterPro" id="IPR029787">
    <property type="entry name" value="Nucleotide_cyclase"/>
</dbReference>
<dbReference type="GO" id="GO:0004016">
    <property type="term" value="F:adenylate cyclase activity"/>
    <property type="evidence" value="ECO:0007669"/>
    <property type="project" value="UniProtKB-ARBA"/>
</dbReference>
<dbReference type="SMART" id="SM01080">
    <property type="entry name" value="CHASE2"/>
    <property type="match status" value="1"/>
</dbReference>
<dbReference type="STRING" id="665126.ABB55_12405"/>
<feature type="transmembrane region" description="Helical" evidence="1">
    <location>
        <begin position="407"/>
        <end position="425"/>
    </location>
</feature>
<dbReference type="CDD" id="cd07302">
    <property type="entry name" value="CHD"/>
    <property type="match status" value="1"/>
</dbReference>
<keyword evidence="1" id="KW-0472">Membrane</keyword>
<dbReference type="InterPro" id="IPR007890">
    <property type="entry name" value="CHASE2"/>
</dbReference>
<comment type="caution">
    <text evidence="3">The sequence shown here is derived from an EMBL/GenBank/DDBJ whole genome shotgun (WGS) entry which is preliminary data.</text>
</comment>
<reference evidence="3 4" key="2">
    <citation type="submission" date="2015-10" db="EMBL/GenBank/DDBJ databases">
        <title>Draft Genome Sequence of Prosthecomicrobium hirschii ATCC 27832.</title>
        <authorList>
            <person name="Daniel J."/>
            <person name="Givan S.A."/>
            <person name="Brun Y.V."/>
            <person name="Brown P.J."/>
        </authorList>
    </citation>
    <scope>NUCLEOTIDE SEQUENCE [LARGE SCALE GENOMIC DNA]</scope>
    <source>
        <strain evidence="3 4">16</strain>
    </source>
</reference>
<dbReference type="AlphaFoldDB" id="A0A0P6VQW0"/>
<dbReference type="PROSITE" id="PS50125">
    <property type="entry name" value="GUANYLATE_CYCLASE_2"/>
    <property type="match status" value="1"/>
</dbReference>
<dbReference type="InterPro" id="IPR001054">
    <property type="entry name" value="A/G_cyclase"/>
</dbReference>
<reference evidence="3 4" key="1">
    <citation type="submission" date="2015-09" db="EMBL/GenBank/DDBJ databases">
        <authorList>
            <person name="Jackson K.R."/>
            <person name="Lunt B.L."/>
            <person name="Fisher J.N.B."/>
            <person name="Gardner A.V."/>
            <person name="Bailey M.E."/>
            <person name="Deus L.M."/>
            <person name="Earl A.S."/>
            <person name="Gibby P.D."/>
            <person name="Hartmann K.A."/>
            <person name="Liu J.E."/>
            <person name="Manci A.M."/>
            <person name="Nielsen D.A."/>
            <person name="Solomon M.B."/>
            <person name="Breakwell D.P."/>
            <person name="Burnett S.H."/>
            <person name="Grose J.H."/>
        </authorList>
    </citation>
    <scope>NUCLEOTIDE SEQUENCE [LARGE SCALE GENOMIC DNA]</scope>
    <source>
        <strain evidence="3 4">16</strain>
    </source>
</reference>
<dbReference type="EMBL" id="LJYW01000001">
    <property type="protein sequence ID" value="KPL52918.1"/>
    <property type="molecule type" value="Genomic_DNA"/>
</dbReference>
<evidence type="ECO:0000259" key="2">
    <source>
        <dbReference type="PROSITE" id="PS50125"/>
    </source>
</evidence>